<feature type="non-terminal residue" evidence="1">
    <location>
        <position position="1"/>
    </location>
</feature>
<dbReference type="Proteomes" id="UP000677228">
    <property type="component" value="Unassembled WGS sequence"/>
</dbReference>
<protein>
    <submittedName>
        <fullName evidence="1">Uncharacterized protein</fullName>
    </submittedName>
</protein>
<dbReference type="EMBL" id="CAJOBA010091673">
    <property type="protein sequence ID" value="CAF4487200.1"/>
    <property type="molecule type" value="Genomic_DNA"/>
</dbReference>
<reference evidence="1" key="1">
    <citation type="submission" date="2021-02" db="EMBL/GenBank/DDBJ databases">
        <authorList>
            <person name="Nowell W R."/>
        </authorList>
    </citation>
    <scope>NUCLEOTIDE SEQUENCE</scope>
</reference>
<dbReference type="EMBL" id="CAJNOK010064114">
    <property type="protein sequence ID" value="CAF1645855.1"/>
    <property type="molecule type" value="Genomic_DNA"/>
</dbReference>
<comment type="caution">
    <text evidence="1">The sequence shown here is derived from an EMBL/GenBank/DDBJ whole genome shotgun (WGS) entry which is preliminary data.</text>
</comment>
<organism evidence="1 3">
    <name type="scientific">Didymodactylos carnosus</name>
    <dbReference type="NCBI Taxonomy" id="1234261"/>
    <lineage>
        <taxon>Eukaryota</taxon>
        <taxon>Metazoa</taxon>
        <taxon>Spiralia</taxon>
        <taxon>Gnathifera</taxon>
        <taxon>Rotifera</taxon>
        <taxon>Eurotatoria</taxon>
        <taxon>Bdelloidea</taxon>
        <taxon>Philodinida</taxon>
        <taxon>Philodinidae</taxon>
        <taxon>Didymodactylos</taxon>
    </lineage>
</organism>
<evidence type="ECO:0000313" key="2">
    <source>
        <dbReference type="EMBL" id="CAF4487200.1"/>
    </source>
</evidence>
<feature type="non-terminal residue" evidence="1">
    <location>
        <position position="161"/>
    </location>
</feature>
<evidence type="ECO:0000313" key="3">
    <source>
        <dbReference type="Proteomes" id="UP000677228"/>
    </source>
</evidence>
<gene>
    <name evidence="1" type="ORF">OVA965_LOCUS44548</name>
    <name evidence="2" type="ORF">TMI583_LOCUS47410</name>
</gene>
<dbReference type="AlphaFoldDB" id="A0A8S2G743"/>
<dbReference type="Proteomes" id="UP000682733">
    <property type="component" value="Unassembled WGS sequence"/>
</dbReference>
<sequence>MISPIAVPAGIRQYIPVPTLDADNDYVQCRFSTKSPVDQCGDVEDFYNSSTSTPFSSVPVQFLISVYSIPSCALIPTLTSADLPDSCTAVQAGQPYSLQLFAKNNCGNGTTIKDIGTLSFPIVSKSALIMNATADTWYVTLTWTPTILEIGAQVLCAVAVD</sequence>
<accession>A0A8S2G743</accession>
<name>A0A8S2G743_9BILA</name>
<evidence type="ECO:0000313" key="1">
    <source>
        <dbReference type="EMBL" id="CAF1645855.1"/>
    </source>
</evidence>
<proteinExistence type="predicted"/>